<dbReference type="InterPro" id="IPR029016">
    <property type="entry name" value="GAF-like_dom_sf"/>
</dbReference>
<dbReference type="Gene3D" id="3.30.450.40">
    <property type="match status" value="1"/>
</dbReference>
<feature type="domain" description="FHA" evidence="2">
    <location>
        <begin position="22"/>
        <end position="71"/>
    </location>
</feature>
<dbReference type="AlphaFoldDB" id="A0A937W288"/>
<dbReference type="GO" id="GO:0009190">
    <property type="term" value="P:cyclic nucleotide biosynthetic process"/>
    <property type="evidence" value="ECO:0007669"/>
    <property type="project" value="InterPro"/>
</dbReference>
<evidence type="ECO:0000259" key="3">
    <source>
        <dbReference type="PROSITE" id="PS50125"/>
    </source>
</evidence>
<protein>
    <submittedName>
        <fullName evidence="4">FHA domain-containing protein</fullName>
    </submittedName>
</protein>
<dbReference type="CDD" id="cd00060">
    <property type="entry name" value="FHA"/>
    <property type="match status" value="1"/>
</dbReference>
<dbReference type="SUPFAM" id="SSF55073">
    <property type="entry name" value="Nucleotide cyclase"/>
    <property type="match status" value="1"/>
</dbReference>
<dbReference type="Proteomes" id="UP000712673">
    <property type="component" value="Unassembled WGS sequence"/>
</dbReference>
<comment type="caution">
    <text evidence="4">The sequence shown here is derived from an EMBL/GenBank/DDBJ whole genome shotgun (WGS) entry which is preliminary data.</text>
</comment>
<accession>A0A937W288</accession>
<dbReference type="InterPro" id="IPR050697">
    <property type="entry name" value="Adenylyl/Guanylyl_Cyclase_3/4"/>
</dbReference>
<feature type="domain" description="Guanylate cyclase" evidence="3">
    <location>
        <begin position="380"/>
        <end position="512"/>
    </location>
</feature>
<dbReference type="InterPro" id="IPR003018">
    <property type="entry name" value="GAF"/>
</dbReference>
<dbReference type="PROSITE" id="PS50125">
    <property type="entry name" value="GUANYLATE_CYCLASE_2"/>
    <property type="match status" value="1"/>
</dbReference>
<dbReference type="InterPro" id="IPR008984">
    <property type="entry name" value="SMAD_FHA_dom_sf"/>
</dbReference>
<proteinExistence type="predicted"/>
<dbReference type="GO" id="GO:0004016">
    <property type="term" value="F:adenylate cyclase activity"/>
    <property type="evidence" value="ECO:0007669"/>
    <property type="project" value="UniProtKB-ARBA"/>
</dbReference>
<evidence type="ECO:0000313" key="5">
    <source>
        <dbReference type="Proteomes" id="UP000712673"/>
    </source>
</evidence>
<dbReference type="Pfam" id="PF01590">
    <property type="entry name" value="GAF"/>
    <property type="match status" value="1"/>
</dbReference>
<feature type="compositionally biased region" description="Pro residues" evidence="1">
    <location>
        <begin position="103"/>
        <end position="117"/>
    </location>
</feature>
<feature type="region of interest" description="Disordered" evidence="1">
    <location>
        <begin position="98"/>
        <end position="120"/>
    </location>
</feature>
<dbReference type="SMART" id="SM00240">
    <property type="entry name" value="FHA"/>
    <property type="match status" value="1"/>
</dbReference>
<dbReference type="Gene3D" id="2.60.200.20">
    <property type="match status" value="1"/>
</dbReference>
<dbReference type="InterPro" id="IPR001054">
    <property type="entry name" value="A/G_cyclase"/>
</dbReference>
<sequence length="681" mass="74255">MAHLDVLEGFQQGYRFALPDEAVIGRILESFLCLPESQVSRQHARLRRYGASFVIEDLQSANGVVLQGKRLLPQVPYDLHDGDEIVICSTRMVFRTTSHDPDVAPPRPDTAPSPLPSTAPLTRRMARDEVENALRLRMLADETEQPEVALTLDASVDMLEISEAEKHTDRGLQEALKRLQAMAQVSAALGTILDRPSLLHKIITCLFAIFPAAERAVIMLGQPDGTLVPTMAQVRAGSAAPVEEVAMSRTIIQEVMQHRRSILSHDALDDARFNQNLSVMDLCIRSMMCAPLLVNEEILGLMHVDTSTTPCGFTAEDLQVFTGISTQAAIAIKNLQLREAIATETARRLSLQRYFSPGLVDMLMSGDVTADLGGNAYHGTILLADIIGFTAMSEKLPPAQVVAKLNRYFTVMQKVIYDQRGNVDKFHGDGLMAFWGVPRAGAHDESDAVRAALGMQRKLWPFNLQLCAEGQQPVHMGIGLNSGEFIAGNIGSEDKIDFTLIGDTVNLTARIEQLAGRYQVLVSEATWTPIQDTVCAVRLPATRVKGKAHPVTLYSIRAIHDSEANQCLVVLPCQVLSATGQSLGHGLLIASVQQAQGHHLLMHTTLPLQAGDTVTLHGLMPECDTPLEGTARVASTSTISQDSAWPYTRALLTLTGCHPLTTFLTHGSCLDATQNWRPARA</sequence>
<dbReference type="SUPFAM" id="SSF49879">
    <property type="entry name" value="SMAD/FHA domain"/>
    <property type="match status" value="1"/>
</dbReference>
<gene>
    <name evidence="4" type="ORF">FJZ47_09170</name>
</gene>
<dbReference type="CDD" id="cd07302">
    <property type="entry name" value="CHD"/>
    <property type="match status" value="1"/>
</dbReference>
<evidence type="ECO:0000256" key="1">
    <source>
        <dbReference type="SAM" id="MobiDB-lite"/>
    </source>
</evidence>
<dbReference type="PROSITE" id="PS50006">
    <property type="entry name" value="FHA_DOMAIN"/>
    <property type="match status" value="1"/>
</dbReference>
<dbReference type="InterPro" id="IPR029787">
    <property type="entry name" value="Nucleotide_cyclase"/>
</dbReference>
<evidence type="ECO:0000259" key="2">
    <source>
        <dbReference type="PROSITE" id="PS50006"/>
    </source>
</evidence>
<dbReference type="PANTHER" id="PTHR43081">
    <property type="entry name" value="ADENYLATE CYCLASE, TERMINAL-DIFFERENTIATION SPECIFIC-RELATED"/>
    <property type="match status" value="1"/>
</dbReference>
<dbReference type="SMART" id="SM00044">
    <property type="entry name" value="CYCc"/>
    <property type="match status" value="1"/>
</dbReference>
<name>A0A937W288_UNCTE</name>
<reference evidence="4" key="1">
    <citation type="submission" date="2019-03" db="EMBL/GenBank/DDBJ databases">
        <title>Lake Tanganyika Metagenome-Assembled Genomes (MAGs).</title>
        <authorList>
            <person name="Tran P."/>
        </authorList>
    </citation>
    <scope>NUCLEOTIDE SEQUENCE</scope>
    <source>
        <strain evidence="4">K_DeepCast_65m_m2_066</strain>
    </source>
</reference>
<dbReference type="EMBL" id="VGLS01000231">
    <property type="protein sequence ID" value="MBM3223957.1"/>
    <property type="molecule type" value="Genomic_DNA"/>
</dbReference>
<dbReference type="Pfam" id="PF00498">
    <property type="entry name" value="FHA"/>
    <property type="match status" value="1"/>
</dbReference>
<dbReference type="GO" id="GO:0035556">
    <property type="term" value="P:intracellular signal transduction"/>
    <property type="evidence" value="ECO:0007669"/>
    <property type="project" value="InterPro"/>
</dbReference>
<dbReference type="InterPro" id="IPR000253">
    <property type="entry name" value="FHA_dom"/>
</dbReference>
<dbReference type="Pfam" id="PF00211">
    <property type="entry name" value="Guanylate_cyc"/>
    <property type="match status" value="1"/>
</dbReference>
<dbReference type="SUPFAM" id="SSF55781">
    <property type="entry name" value="GAF domain-like"/>
    <property type="match status" value="1"/>
</dbReference>
<dbReference type="SMART" id="SM00065">
    <property type="entry name" value="GAF"/>
    <property type="match status" value="1"/>
</dbReference>
<evidence type="ECO:0000313" key="4">
    <source>
        <dbReference type="EMBL" id="MBM3223957.1"/>
    </source>
</evidence>
<dbReference type="PANTHER" id="PTHR43081:SF1">
    <property type="entry name" value="ADENYLATE CYCLASE, TERMINAL-DIFFERENTIATION SPECIFIC"/>
    <property type="match status" value="1"/>
</dbReference>
<dbReference type="Gene3D" id="3.30.70.1230">
    <property type="entry name" value="Nucleotide cyclase"/>
    <property type="match status" value="1"/>
</dbReference>
<organism evidence="4 5">
    <name type="scientific">Tectimicrobiota bacterium</name>
    <dbReference type="NCBI Taxonomy" id="2528274"/>
    <lineage>
        <taxon>Bacteria</taxon>
        <taxon>Pseudomonadati</taxon>
        <taxon>Nitrospinota/Tectimicrobiota group</taxon>
        <taxon>Candidatus Tectimicrobiota</taxon>
    </lineage>
</organism>